<keyword evidence="2" id="KW-1185">Reference proteome</keyword>
<accession>A0AA96ZTK3</accession>
<evidence type="ECO:0008006" key="3">
    <source>
        <dbReference type="Google" id="ProtNLM"/>
    </source>
</evidence>
<dbReference type="AlphaFoldDB" id="A0AA96ZTK3"/>
<dbReference type="Proteomes" id="UP001303587">
    <property type="component" value="Chromosome"/>
</dbReference>
<dbReference type="Gene3D" id="3.30.1440.10">
    <property type="match status" value="1"/>
</dbReference>
<gene>
    <name evidence="1" type="ORF">MsAc7_01730</name>
</gene>
<sequence length="149" mass="17109">MIHYIHFRVITHATEDLSGVLAALDFFLLPCLSPKDNLSELVETISVEGHFGNPMSVTTAELKRNSSCMKFSKLFQENITEEDRELLRSQMPERLDDDLNFYMRFSKQDAALGRLRLTDSSDAIFVKIKIETYPKCWEKAGLIVEELFG</sequence>
<proteinExistence type="predicted"/>
<dbReference type="SUPFAM" id="SSF55282">
    <property type="entry name" value="RL5-like"/>
    <property type="match status" value="1"/>
</dbReference>
<name>A0AA96ZTK3_9EURY</name>
<dbReference type="InterPro" id="IPR002739">
    <property type="entry name" value="PAB1135-like"/>
</dbReference>
<dbReference type="GeneID" id="89229300"/>
<dbReference type="EMBL" id="CP131060">
    <property type="protein sequence ID" value="WNY24649.1"/>
    <property type="molecule type" value="Genomic_DNA"/>
</dbReference>
<dbReference type="Pfam" id="PF01877">
    <property type="entry name" value="RNA_binding"/>
    <property type="match status" value="1"/>
</dbReference>
<protein>
    <recommendedName>
        <fullName evidence="3">Exosome subunit</fullName>
    </recommendedName>
</protein>
<organism evidence="1 2">
    <name type="scientific">Methanolapillus millepedarum</name>
    <dbReference type="NCBI Taxonomy" id="3028296"/>
    <lineage>
        <taxon>Archaea</taxon>
        <taxon>Methanobacteriati</taxon>
        <taxon>Methanobacteriota</taxon>
        <taxon>Stenosarchaea group</taxon>
        <taxon>Methanomicrobia</taxon>
        <taxon>Methanosarcinales</taxon>
        <taxon>Methanosarcinaceae</taxon>
        <taxon>Methanolapillus</taxon>
    </lineage>
</organism>
<dbReference type="RefSeq" id="WP_338102729.1">
    <property type="nucleotide sequence ID" value="NZ_CP131060.1"/>
</dbReference>
<evidence type="ECO:0000313" key="2">
    <source>
        <dbReference type="Proteomes" id="UP001303587"/>
    </source>
</evidence>
<evidence type="ECO:0000313" key="1">
    <source>
        <dbReference type="EMBL" id="WNY24649.1"/>
    </source>
</evidence>
<dbReference type="PANTHER" id="PTHR38816:SF1">
    <property type="entry name" value="EXOSOME SUBUNIT"/>
    <property type="match status" value="1"/>
</dbReference>
<reference evidence="1 2" key="1">
    <citation type="submission" date="2023-07" db="EMBL/GenBank/DDBJ databases">
        <title>Closed genoem sequence of Methanosarcinaceae archaeon Ac7.</title>
        <authorList>
            <person name="Poehlein A."/>
            <person name="Protasov E."/>
            <person name="Platt K."/>
            <person name="Reeh H."/>
            <person name="Daniel R."/>
            <person name="Brune A."/>
        </authorList>
    </citation>
    <scope>NUCLEOTIDE SEQUENCE [LARGE SCALE GENOMIC DNA]</scope>
    <source>
        <strain evidence="1 2">Ac7</strain>
    </source>
</reference>
<dbReference type="PANTHER" id="PTHR38816">
    <property type="entry name" value="EXOSOME SUBUNIT, DUF54 FAMILY-RELATED"/>
    <property type="match status" value="1"/>
</dbReference>
<dbReference type="InterPro" id="IPR022803">
    <property type="entry name" value="Ribosomal_uL5_dom_sf"/>
</dbReference>